<keyword evidence="4 12" id="KW-0255">Endonuclease</keyword>
<evidence type="ECO:0000256" key="10">
    <source>
        <dbReference type="ARBA" id="ARBA00023242"/>
    </source>
</evidence>
<evidence type="ECO:0000313" key="14">
    <source>
        <dbReference type="EMBL" id="CAE6476662.1"/>
    </source>
</evidence>
<evidence type="ECO:0000256" key="8">
    <source>
        <dbReference type="ARBA" id="ARBA00023172"/>
    </source>
</evidence>
<dbReference type="PANTHER" id="PTHR13451:SF0">
    <property type="entry name" value="CROSSOVER JUNCTION ENDONUCLEASE MUS81"/>
    <property type="match status" value="1"/>
</dbReference>
<dbReference type="InterPro" id="IPR006166">
    <property type="entry name" value="ERCC4_domain"/>
</dbReference>
<dbReference type="GO" id="GO:0031573">
    <property type="term" value="P:mitotic intra-S DNA damage checkpoint signaling"/>
    <property type="evidence" value="ECO:0007669"/>
    <property type="project" value="TreeGrafter"/>
</dbReference>
<keyword evidence="10 12" id="KW-0539">Nucleus</keyword>
<evidence type="ECO:0000256" key="1">
    <source>
        <dbReference type="ARBA" id="ARBA00004123"/>
    </source>
</evidence>
<name>A0A8H3CCM5_9AGAM</name>
<dbReference type="GO" id="GO:0003677">
    <property type="term" value="F:DNA binding"/>
    <property type="evidence" value="ECO:0007669"/>
    <property type="project" value="UniProtKB-UniRule"/>
</dbReference>
<keyword evidence="11" id="KW-0469">Meiosis</keyword>
<dbReference type="Pfam" id="PF02732">
    <property type="entry name" value="ERCC4"/>
    <property type="match status" value="1"/>
</dbReference>
<keyword evidence="3 12" id="KW-0479">Metal-binding</keyword>
<evidence type="ECO:0000256" key="3">
    <source>
        <dbReference type="ARBA" id="ARBA00022723"/>
    </source>
</evidence>
<evidence type="ECO:0000256" key="7">
    <source>
        <dbReference type="ARBA" id="ARBA00022842"/>
    </source>
</evidence>
<dbReference type="PANTHER" id="PTHR13451">
    <property type="entry name" value="CLASS II CROSSOVER JUNCTION ENDONUCLEASE MUS81"/>
    <property type="match status" value="1"/>
</dbReference>
<comment type="similarity">
    <text evidence="12">Belongs to the XPF family.</text>
</comment>
<sequence>MCHLTTRSQIFIMVDGLNGYYKRKGSHKNKRNTIESALASLQALERCFIVHVEGAEDTAQWLFNITGDLGIRPHKRIRESFLPFWPHKRIRESFLPFCTDTQVKCGSSKSDTYKKMLQQIRNITESAADGIVEEVPTLRELFEGYAQEIDLCSRYDRLKGVTVSNRKDGAAKSRILNQVSNRKDGAAKSRILNQALSRKVHDVIWGEDPLTLV</sequence>
<comment type="cofactor">
    <cofactor evidence="12">
        <name>Mg(2+)</name>
        <dbReference type="ChEBI" id="CHEBI:18420"/>
    </cofactor>
</comment>
<dbReference type="EC" id="3.1.22.-" evidence="12"/>
<keyword evidence="5 12" id="KW-0227">DNA damage</keyword>
<dbReference type="GO" id="GO:0008821">
    <property type="term" value="F:crossover junction DNA endonuclease activity"/>
    <property type="evidence" value="ECO:0007669"/>
    <property type="project" value="UniProtKB-UniRule"/>
</dbReference>
<evidence type="ECO:0000256" key="4">
    <source>
        <dbReference type="ARBA" id="ARBA00022759"/>
    </source>
</evidence>
<organism evidence="14 15">
    <name type="scientific">Rhizoctonia solani</name>
    <dbReference type="NCBI Taxonomy" id="456999"/>
    <lineage>
        <taxon>Eukaryota</taxon>
        <taxon>Fungi</taxon>
        <taxon>Dikarya</taxon>
        <taxon>Basidiomycota</taxon>
        <taxon>Agaricomycotina</taxon>
        <taxon>Agaricomycetes</taxon>
        <taxon>Cantharellales</taxon>
        <taxon>Ceratobasidiaceae</taxon>
        <taxon>Rhizoctonia</taxon>
    </lineage>
</organism>
<accession>A0A8H3CCM5</accession>
<keyword evidence="8 12" id="KW-0233">DNA recombination</keyword>
<dbReference type="InterPro" id="IPR033309">
    <property type="entry name" value="Mus81"/>
</dbReference>
<evidence type="ECO:0000256" key="6">
    <source>
        <dbReference type="ARBA" id="ARBA00022801"/>
    </source>
</evidence>
<keyword evidence="7 12" id="KW-0460">Magnesium</keyword>
<keyword evidence="9 12" id="KW-0234">DNA repair</keyword>
<dbReference type="InterPro" id="IPR042530">
    <property type="entry name" value="EME1/EME2_C"/>
</dbReference>
<evidence type="ECO:0000256" key="11">
    <source>
        <dbReference type="ARBA" id="ARBA00023254"/>
    </source>
</evidence>
<dbReference type="Gene3D" id="3.40.50.10130">
    <property type="match status" value="1"/>
</dbReference>
<dbReference type="GO" id="GO:0046872">
    <property type="term" value="F:metal ion binding"/>
    <property type="evidence" value="ECO:0007669"/>
    <property type="project" value="UniProtKB-UniRule"/>
</dbReference>
<dbReference type="GO" id="GO:0006308">
    <property type="term" value="P:DNA catabolic process"/>
    <property type="evidence" value="ECO:0007669"/>
    <property type="project" value="UniProtKB-UniRule"/>
</dbReference>
<dbReference type="GO" id="GO:0000712">
    <property type="term" value="P:resolution of meiotic recombination intermediates"/>
    <property type="evidence" value="ECO:0007669"/>
    <property type="project" value="TreeGrafter"/>
</dbReference>
<comment type="caution">
    <text evidence="14">The sequence shown here is derived from an EMBL/GenBank/DDBJ whole genome shotgun (WGS) entry which is preliminary data.</text>
</comment>
<dbReference type="GO" id="GO:0005634">
    <property type="term" value="C:nucleus"/>
    <property type="evidence" value="ECO:0007669"/>
    <property type="project" value="UniProtKB-SubCell"/>
</dbReference>
<dbReference type="AlphaFoldDB" id="A0A8H3CCM5"/>
<keyword evidence="6 12" id="KW-0378">Hydrolase</keyword>
<gene>
    <name evidence="14" type="ORF">RDB_LOCUS91582</name>
</gene>
<evidence type="ECO:0000259" key="13">
    <source>
        <dbReference type="Pfam" id="PF02732"/>
    </source>
</evidence>
<proteinExistence type="inferred from homology"/>
<dbReference type="EMBL" id="CAJMWY010001847">
    <property type="protein sequence ID" value="CAE6476662.1"/>
    <property type="molecule type" value="Genomic_DNA"/>
</dbReference>
<dbReference type="GO" id="GO:0048476">
    <property type="term" value="C:Holliday junction resolvase complex"/>
    <property type="evidence" value="ECO:0007669"/>
    <property type="project" value="UniProtKB-UniRule"/>
</dbReference>
<dbReference type="GO" id="GO:0048257">
    <property type="term" value="F:3'-flap endonuclease activity"/>
    <property type="evidence" value="ECO:0007669"/>
    <property type="project" value="TreeGrafter"/>
</dbReference>
<reference evidence="14" key="1">
    <citation type="submission" date="2021-01" db="EMBL/GenBank/DDBJ databases">
        <authorList>
            <person name="Kaushik A."/>
        </authorList>
    </citation>
    <scope>NUCLEOTIDE SEQUENCE</scope>
    <source>
        <strain evidence="14">AG4-RS23</strain>
    </source>
</reference>
<comment type="subcellular location">
    <subcellularLocation>
        <location evidence="1 12">Nucleus</location>
    </subcellularLocation>
</comment>
<dbReference type="Gene3D" id="1.10.150.670">
    <property type="entry name" value="Crossover junction endonuclease EME1, DNA-binding domain"/>
    <property type="match status" value="1"/>
</dbReference>
<evidence type="ECO:0000256" key="2">
    <source>
        <dbReference type="ARBA" id="ARBA00022722"/>
    </source>
</evidence>
<comment type="function">
    <text evidence="12">Interacts with EME1 to form a DNA structure-specific endonuclease with substrate preference for branched DNA structures with a 5'-end at the branch nick. Typical substrates include 3'-flap structures, D-loops, replication forks and nicked Holliday junctions. May be required in mitosis for the processing of stalled or collapsed replication fork intermediates. May be required in meiosis for the repair of meiosis-specific double strand breaks subsequent to single-end invasion (SEI).</text>
</comment>
<evidence type="ECO:0000256" key="5">
    <source>
        <dbReference type="ARBA" id="ARBA00022763"/>
    </source>
</evidence>
<keyword evidence="2 12" id="KW-0540">Nuclease</keyword>
<evidence type="ECO:0000256" key="9">
    <source>
        <dbReference type="ARBA" id="ARBA00023204"/>
    </source>
</evidence>
<comment type="subunit">
    <text evidence="12">Interacts with EME1.</text>
</comment>
<feature type="domain" description="ERCC4" evidence="13">
    <location>
        <begin position="9"/>
        <end position="64"/>
    </location>
</feature>
<evidence type="ECO:0000313" key="15">
    <source>
        <dbReference type="Proteomes" id="UP000663861"/>
    </source>
</evidence>
<dbReference type="Proteomes" id="UP000663861">
    <property type="component" value="Unassembled WGS sequence"/>
</dbReference>
<evidence type="ECO:0000256" key="12">
    <source>
        <dbReference type="RuleBase" id="RU369042"/>
    </source>
</evidence>
<protein>
    <recommendedName>
        <fullName evidence="12">Crossover junction endonuclease MUS81</fullName>
        <ecNumber evidence="12">3.1.22.-</ecNumber>
    </recommendedName>
</protein>
<dbReference type="GO" id="GO:0000727">
    <property type="term" value="P:double-strand break repair via break-induced replication"/>
    <property type="evidence" value="ECO:0007669"/>
    <property type="project" value="UniProtKB-UniRule"/>
</dbReference>